<keyword evidence="4" id="KW-0472">Membrane</keyword>
<organism evidence="5 6">
    <name type="scientific">Methylobacter tundripaludum</name>
    <dbReference type="NCBI Taxonomy" id="173365"/>
    <lineage>
        <taxon>Bacteria</taxon>
        <taxon>Pseudomonadati</taxon>
        <taxon>Pseudomonadota</taxon>
        <taxon>Gammaproteobacteria</taxon>
        <taxon>Methylococcales</taxon>
        <taxon>Methylococcaceae</taxon>
        <taxon>Methylobacter</taxon>
    </lineage>
</organism>
<comment type="caution">
    <text evidence="5">The sequence shown here is derived from an EMBL/GenBank/DDBJ whole genome shotgun (WGS) entry which is preliminary data.</text>
</comment>
<keyword evidence="4" id="KW-0812">Transmembrane</keyword>
<feature type="transmembrane region" description="Helical" evidence="4">
    <location>
        <begin position="332"/>
        <end position="351"/>
    </location>
</feature>
<dbReference type="SUPFAM" id="SSF53448">
    <property type="entry name" value="Nucleotide-diphospho-sugar transferases"/>
    <property type="match status" value="1"/>
</dbReference>
<feature type="transmembrane region" description="Helical" evidence="4">
    <location>
        <begin position="305"/>
        <end position="325"/>
    </location>
</feature>
<reference evidence="5 6" key="1">
    <citation type="submission" date="2018-02" db="EMBL/GenBank/DDBJ databases">
        <title>Subsurface microbial communities from deep shales in Ohio and West Virginia, USA.</title>
        <authorList>
            <person name="Wrighton K."/>
        </authorList>
    </citation>
    <scope>NUCLEOTIDE SEQUENCE [LARGE SCALE GENOMIC DNA]</scope>
    <source>
        <strain evidence="5 6">OWC-DMM</strain>
    </source>
</reference>
<dbReference type="CDD" id="cd06438">
    <property type="entry name" value="EpsO_like"/>
    <property type="match status" value="1"/>
</dbReference>
<name>A0A2S6HCR1_9GAMM</name>
<evidence type="ECO:0000256" key="3">
    <source>
        <dbReference type="ARBA" id="ARBA00022679"/>
    </source>
</evidence>
<protein>
    <submittedName>
        <fullName evidence="5">Cellulose synthase/poly-beta-1,6-N-acetylglucosamine synthase-like glycosyltransferase</fullName>
    </submittedName>
</protein>
<dbReference type="AlphaFoldDB" id="A0A2S6HCR1"/>
<feature type="transmembrane region" description="Helical" evidence="4">
    <location>
        <begin position="363"/>
        <end position="382"/>
    </location>
</feature>
<keyword evidence="4" id="KW-1133">Transmembrane helix</keyword>
<accession>A0A2S6HCR1</accession>
<dbReference type="RefSeq" id="WP_104429142.1">
    <property type="nucleotide sequence ID" value="NZ_PTIZ01000006.1"/>
</dbReference>
<gene>
    <name evidence="5" type="ORF">B0F87_106127</name>
</gene>
<evidence type="ECO:0000313" key="5">
    <source>
        <dbReference type="EMBL" id="PPK75279.1"/>
    </source>
</evidence>
<dbReference type="EMBL" id="PTIZ01000006">
    <property type="protein sequence ID" value="PPK75279.1"/>
    <property type="molecule type" value="Genomic_DNA"/>
</dbReference>
<evidence type="ECO:0000256" key="1">
    <source>
        <dbReference type="ARBA" id="ARBA00006739"/>
    </source>
</evidence>
<dbReference type="PANTHER" id="PTHR43630">
    <property type="entry name" value="POLY-BETA-1,6-N-ACETYL-D-GLUCOSAMINE SYNTHASE"/>
    <property type="match status" value="1"/>
</dbReference>
<keyword evidence="2" id="KW-0328">Glycosyltransferase</keyword>
<keyword evidence="3 5" id="KW-0808">Transferase</keyword>
<proteinExistence type="inferred from homology"/>
<evidence type="ECO:0000313" key="6">
    <source>
        <dbReference type="Proteomes" id="UP000240010"/>
    </source>
</evidence>
<sequence length="394" mass="43543">MIIFESLFLALAILLALPVAILVLQILASLLPYKTRKNAITKRPSIVVLIPAHNESTGLVPTLLSVKSQLVDGDSIVVIADNCSDDTANIAKALDVVVLERFDEVRRGKGYALDFGVRYIEKQSSQPDVLIIVDADCLLEDNALGRLAYESVEQGRPIQALYLMKSPHGAGLKTKIAEFAWAVKNWARPLGFLRLGLPCQLMGSGMAFPWQLIQQADLASGHIVEDLKLGLDFADKKLAPQFCPEARVMSVFPINNDGVKAQRTRWEHGHLGMIVKDGPRLIWHGVKSMNLGMLSLALDMCIPPLALLMLLVLALSTMAVVGMVFTLELMPWLSALLILAVLGISILLAWTRFGRQILSFSSLAYAPIYAVIKIPVYLKFIVKRQVEWVRSRRD</sequence>
<comment type="similarity">
    <text evidence="1">Belongs to the glycosyltransferase 2 family.</text>
</comment>
<dbReference type="Pfam" id="PF13641">
    <property type="entry name" value="Glyco_tranf_2_3"/>
    <property type="match status" value="1"/>
</dbReference>
<dbReference type="PANTHER" id="PTHR43630:SF1">
    <property type="entry name" value="POLY-BETA-1,6-N-ACETYL-D-GLUCOSAMINE SYNTHASE"/>
    <property type="match status" value="1"/>
</dbReference>
<dbReference type="GO" id="GO:0016757">
    <property type="term" value="F:glycosyltransferase activity"/>
    <property type="evidence" value="ECO:0007669"/>
    <property type="project" value="UniProtKB-KW"/>
</dbReference>
<evidence type="ECO:0000256" key="4">
    <source>
        <dbReference type="SAM" id="Phobius"/>
    </source>
</evidence>
<evidence type="ECO:0000256" key="2">
    <source>
        <dbReference type="ARBA" id="ARBA00022676"/>
    </source>
</evidence>
<dbReference type="InterPro" id="IPR029044">
    <property type="entry name" value="Nucleotide-diphossugar_trans"/>
</dbReference>
<dbReference type="Proteomes" id="UP000240010">
    <property type="component" value="Unassembled WGS sequence"/>
</dbReference>
<dbReference type="Gene3D" id="3.90.550.10">
    <property type="entry name" value="Spore Coat Polysaccharide Biosynthesis Protein SpsA, Chain A"/>
    <property type="match status" value="1"/>
</dbReference>